<dbReference type="Proteomes" id="UP000051952">
    <property type="component" value="Unassembled WGS sequence"/>
</dbReference>
<protein>
    <submittedName>
        <fullName evidence="7">Membrane-associated protein, putative</fullName>
    </submittedName>
</protein>
<dbReference type="PANTHER" id="PTHR20961">
    <property type="entry name" value="GLYCOSYLTRANSFERASE"/>
    <property type="match status" value="1"/>
</dbReference>
<evidence type="ECO:0000256" key="5">
    <source>
        <dbReference type="SAM" id="Phobius"/>
    </source>
</evidence>
<dbReference type="InterPro" id="IPR007657">
    <property type="entry name" value="Glycosyltransferase_61"/>
</dbReference>
<sequence>MSQPVVALLPPRRRFHGLCAVTLVAVLIMLLVGLWVGGFSSPSLPSSSLPTLDVAVPNPSFTMTDASSSTADDTSDRPSLPLSAMPSSATTLHSMLSTCRSEFARKNKRNLGGHSGERSKSPYYHFPVDDASLVCVASGDPIHSFYRAPLSVVSGGSGGSGNDAVPEHMSQGTARFQRLLREEDLERALTRPFRSRRSFDHHHHHNEDNSNSGDDIVGKRRRALRFHGSHQAVMLMGTWNSVNWYHLLMDYLLGLAHWDLTHLKPTTMDDQQQQQEQSSSNEVDRRVVIPSRTVVHIVNSSWNRQWGKYDQRACMDYSSAFASDPVNTPSVVIRTAQRNPQGEEGKRSHSGSDDDALHCFCGAMFVGGHVLPRGEPSVNFESTSRSAALRHYRNRMVMKYNELPFGEVPRVEHYTRLGFWAGNKSTVGMPRLLLVNRNRRRIGNFDKIEAMAKEIGFNVATVYFENMAPEVQFHLSRYADVLVGIHGMALTFVANMDGDLGARKPSSHSSTVHPTSSCKTLVELMHWVNPSKFWYYQEMAPLSHVHLSRILPVDVMFGPSVVSKTKEKRNLLKNTFWWGLKGFDDQTAFHDLNAVQNVLNDAMRRWRDCGAV</sequence>
<evidence type="ECO:0000313" key="7">
    <source>
        <dbReference type="EMBL" id="CUG79130.1"/>
    </source>
</evidence>
<accession>A0A0S4J0X7</accession>
<proteinExistence type="predicted"/>
<organism evidence="7 8">
    <name type="scientific">Bodo saltans</name>
    <name type="common">Flagellated protozoan</name>
    <dbReference type="NCBI Taxonomy" id="75058"/>
    <lineage>
        <taxon>Eukaryota</taxon>
        <taxon>Discoba</taxon>
        <taxon>Euglenozoa</taxon>
        <taxon>Kinetoplastea</taxon>
        <taxon>Metakinetoplastina</taxon>
        <taxon>Eubodonida</taxon>
        <taxon>Bodonidae</taxon>
        <taxon>Bodo</taxon>
    </lineage>
</organism>
<dbReference type="AlphaFoldDB" id="A0A0S4J0X7"/>
<evidence type="ECO:0000313" key="8">
    <source>
        <dbReference type="Proteomes" id="UP000051952"/>
    </source>
</evidence>
<feature type="region of interest" description="Disordered" evidence="4">
    <location>
        <begin position="63"/>
        <end position="86"/>
    </location>
</feature>
<evidence type="ECO:0000256" key="3">
    <source>
        <dbReference type="ARBA" id="ARBA00023180"/>
    </source>
</evidence>
<keyword evidence="1" id="KW-0328">Glycosyltransferase</keyword>
<evidence type="ECO:0000259" key="6">
    <source>
        <dbReference type="Pfam" id="PF04577"/>
    </source>
</evidence>
<keyword evidence="5" id="KW-1133">Transmembrane helix</keyword>
<evidence type="ECO:0000256" key="1">
    <source>
        <dbReference type="ARBA" id="ARBA00022676"/>
    </source>
</evidence>
<dbReference type="Pfam" id="PF04577">
    <property type="entry name" value="Glyco_transf_61"/>
    <property type="match status" value="1"/>
</dbReference>
<dbReference type="VEuPathDB" id="TriTrypDB:BSAL_86010"/>
<gene>
    <name evidence="7" type="ORF">BSAL_86010</name>
</gene>
<keyword evidence="5" id="KW-0472">Membrane</keyword>
<keyword evidence="2" id="KW-0808">Transferase</keyword>
<evidence type="ECO:0000256" key="4">
    <source>
        <dbReference type="SAM" id="MobiDB-lite"/>
    </source>
</evidence>
<dbReference type="GO" id="GO:0016757">
    <property type="term" value="F:glycosyltransferase activity"/>
    <property type="evidence" value="ECO:0007669"/>
    <property type="project" value="UniProtKB-KW"/>
</dbReference>
<dbReference type="OrthoDB" id="529273at2759"/>
<keyword evidence="3" id="KW-0325">Glycoprotein</keyword>
<dbReference type="EMBL" id="CYKH01001030">
    <property type="protein sequence ID" value="CUG79130.1"/>
    <property type="molecule type" value="Genomic_DNA"/>
</dbReference>
<evidence type="ECO:0000256" key="2">
    <source>
        <dbReference type="ARBA" id="ARBA00022679"/>
    </source>
</evidence>
<keyword evidence="8" id="KW-1185">Reference proteome</keyword>
<keyword evidence="5" id="KW-0812">Transmembrane</keyword>
<feature type="region of interest" description="Disordered" evidence="4">
    <location>
        <begin position="196"/>
        <end position="216"/>
    </location>
</feature>
<name>A0A0S4J0X7_BODSA</name>
<reference evidence="8" key="1">
    <citation type="submission" date="2015-09" db="EMBL/GenBank/DDBJ databases">
        <authorList>
            <consortium name="Pathogen Informatics"/>
        </authorList>
    </citation>
    <scope>NUCLEOTIDE SEQUENCE [LARGE SCALE GENOMIC DNA]</scope>
    <source>
        <strain evidence="8">Lake Konstanz</strain>
    </source>
</reference>
<feature type="domain" description="Glycosyltransferase 61 catalytic" evidence="6">
    <location>
        <begin position="291"/>
        <end position="496"/>
    </location>
</feature>
<dbReference type="InterPro" id="IPR049625">
    <property type="entry name" value="Glyco_transf_61_cat"/>
</dbReference>
<feature type="transmembrane region" description="Helical" evidence="5">
    <location>
        <begin position="18"/>
        <end position="38"/>
    </location>
</feature>